<reference evidence="1 2" key="1">
    <citation type="submission" date="2020-08" db="EMBL/GenBank/DDBJ databases">
        <title>Genome sequence of Sphingomonas lutea KCTC 23642T.</title>
        <authorList>
            <person name="Hyun D.-W."/>
            <person name="Bae J.-W."/>
        </authorList>
    </citation>
    <scope>NUCLEOTIDE SEQUENCE [LARGE SCALE GENOMIC DNA]</scope>
    <source>
        <strain evidence="1 2">KCTC 23642</strain>
    </source>
</reference>
<dbReference type="Proteomes" id="UP000515971">
    <property type="component" value="Chromosome"/>
</dbReference>
<gene>
    <name evidence="1" type="ORF">H9L13_00025</name>
</gene>
<dbReference type="AlphaFoldDB" id="A0A7G9SHT0"/>
<sequence length="208" mass="23588">MAQFKAVPHDGKAVSEYTNQNLALLEVATELRRLANRQPVVPKQVERPDTKAETLPQEARYRIRKDFDQVDERDFVERSYNEIYRFFEASVRELEALPDIEARLSPLDSGSFSCTLINRGFGRGFETIHVRRGGSWGAIEYLFGEENSRTASNGGFAVEADDYQLHLRSTGFRISGGRMPMDRETVSASEAAQLMWDELLSKVGIDYA</sequence>
<dbReference type="RefSeq" id="WP_187537994.1">
    <property type="nucleotide sequence ID" value="NZ_BAABJT010000001.1"/>
</dbReference>
<name>A0A7G9SHT0_9SPHN</name>
<evidence type="ECO:0000313" key="2">
    <source>
        <dbReference type="Proteomes" id="UP000515971"/>
    </source>
</evidence>
<keyword evidence="2" id="KW-1185">Reference proteome</keyword>
<evidence type="ECO:0000313" key="1">
    <source>
        <dbReference type="EMBL" id="QNN67405.1"/>
    </source>
</evidence>
<proteinExistence type="predicted"/>
<accession>A0A7G9SHT0</accession>
<dbReference type="EMBL" id="CP060718">
    <property type="protein sequence ID" value="QNN67405.1"/>
    <property type="molecule type" value="Genomic_DNA"/>
</dbReference>
<dbReference type="KEGG" id="slut:H9L13_00025"/>
<protein>
    <submittedName>
        <fullName evidence="1">Uncharacterized protein</fullName>
    </submittedName>
</protein>
<organism evidence="1 2">
    <name type="scientific">Sphingomonas lutea</name>
    <dbReference type="NCBI Taxonomy" id="1045317"/>
    <lineage>
        <taxon>Bacteria</taxon>
        <taxon>Pseudomonadati</taxon>
        <taxon>Pseudomonadota</taxon>
        <taxon>Alphaproteobacteria</taxon>
        <taxon>Sphingomonadales</taxon>
        <taxon>Sphingomonadaceae</taxon>
        <taxon>Sphingomonas</taxon>
    </lineage>
</organism>